<evidence type="ECO:0000313" key="2">
    <source>
        <dbReference type="EMBL" id="OXC78138.1"/>
    </source>
</evidence>
<protein>
    <submittedName>
        <fullName evidence="2">Heat-labile enterotoxin IIB, A chain</fullName>
    </submittedName>
</protein>
<reference evidence="3" key="1">
    <citation type="submission" date="2017-01" db="EMBL/GenBank/DDBJ databases">
        <title>Genome Analysis of Deinococcus marmoris KOPRI26562.</title>
        <authorList>
            <person name="Kim J.H."/>
            <person name="Oh H.-M."/>
        </authorList>
    </citation>
    <scope>NUCLEOTIDE SEQUENCE [LARGE SCALE GENOMIC DNA]</scope>
    <source>
        <strain evidence="3">PAMC 26633</strain>
    </source>
</reference>
<feature type="region of interest" description="Disordered" evidence="1">
    <location>
        <begin position="63"/>
        <end position="87"/>
    </location>
</feature>
<dbReference type="Proteomes" id="UP000214720">
    <property type="component" value="Unassembled WGS sequence"/>
</dbReference>
<sequence>MELSTRYTATSLQTALPATSDDAFLSTNEPPVGPRIFASDGFTDRSGMTASNPSFVAPRNTVERSARNTTERFASVDQSQSREKRGSALGKCMSGEFRECRGGGALKDGAETYVPFDQNDRKETRGDEGKGTCQGLVREAMRRIDRAYGQPQPIDLTSAVTGMDHDMRTGDRETKTALFAKINAFQSTRSALVFENYIQDKNTELTSGGSASRKDSVEKLMRTLNELPQGALAFVGLNIRLTGAAAQGTAGHALLVQRLTDQVDSSGSSIQHRYAIFDPNNGSFNYNSTERMNTAMRNYLDTAYLEIGDVVTPDRVMTFNPRSSTVGPTPPAPILVPPVVVLPEPRFPEGGLAGGAPRPPHDEH</sequence>
<dbReference type="AlphaFoldDB" id="A0A226X5N2"/>
<gene>
    <name evidence="2" type="ORF">BSU04_13525</name>
</gene>
<accession>A0A226X5N2</accession>
<dbReference type="EMBL" id="MTHB01000076">
    <property type="protein sequence ID" value="OXC78138.1"/>
    <property type="molecule type" value="Genomic_DNA"/>
</dbReference>
<name>A0A226X5N2_CABSO</name>
<organism evidence="2 3">
    <name type="scientific">Caballeronia sordidicola</name>
    <name type="common">Burkholderia sordidicola</name>
    <dbReference type="NCBI Taxonomy" id="196367"/>
    <lineage>
        <taxon>Bacteria</taxon>
        <taxon>Pseudomonadati</taxon>
        <taxon>Pseudomonadota</taxon>
        <taxon>Betaproteobacteria</taxon>
        <taxon>Burkholderiales</taxon>
        <taxon>Burkholderiaceae</taxon>
        <taxon>Caballeronia</taxon>
    </lineage>
</organism>
<evidence type="ECO:0000313" key="3">
    <source>
        <dbReference type="Proteomes" id="UP000214720"/>
    </source>
</evidence>
<proteinExistence type="predicted"/>
<comment type="caution">
    <text evidence="2">The sequence shown here is derived from an EMBL/GenBank/DDBJ whole genome shotgun (WGS) entry which is preliminary data.</text>
</comment>
<evidence type="ECO:0000256" key="1">
    <source>
        <dbReference type="SAM" id="MobiDB-lite"/>
    </source>
</evidence>